<evidence type="ECO:0000256" key="6">
    <source>
        <dbReference type="ARBA" id="ARBA00022989"/>
    </source>
</evidence>
<evidence type="ECO:0000256" key="5">
    <source>
        <dbReference type="ARBA" id="ARBA00022692"/>
    </source>
</evidence>
<feature type="transmembrane region" description="Helical" evidence="9">
    <location>
        <begin position="355"/>
        <end position="372"/>
    </location>
</feature>
<sequence length="597" mass="67089">MASAPPRPTLFSLGKGKDKDVLPGGEREQISERRNFWLLAIFAILILGIGIGLRNPWPSDEPRYTLAAKQMVESGDWLFPHRGVELYADKPPMLMWLEAASFELVRNWRIAFMLPSFLAALGTLWLIYDLGARLWNRKIGRYAAIGALMCIQFVFQAKRAQIDPLVVFFITAANWGLLRHLLCGPNWRLYWFGCFCAGLGVITKGVGFLALLMLLPYAWAAIRRWNSIATIDNGAWWRWSLGLIATLAAIALWLIPMLLAARAHTGDPTYTAYVGNILLKQTAHRYANAWHHIHGPLFYLPLMIYNWLPLSLTYPGTLPRWWQSLKAKDARVLLPLGWIVLVLLFFSASGGKRDVYILPIVPMLALITAPYLEEMLAKRWLRTLGAIFLLLIGGCMLGLGVYALSAHPAFATKLAYDRGFEGPADSLWWMCIIIGAAQWLALAIFRLRRVHYAIAGGMLALWIVWGVWAYPLLNDSSSSAGLMNRVAAHLGTQDEIGLIDWKEQNMLMLDRHAMDFGFSAPTSQQFTRGVQWQSTSPATRWLFVQEPAMGNCVDRSKAIDVGHANRRDWWLFKADAVVPGCVPKNSDEVPEPEDAAS</sequence>
<evidence type="ECO:0000256" key="9">
    <source>
        <dbReference type="SAM" id="Phobius"/>
    </source>
</evidence>
<name>A0ABQ5XNV4_9GAMM</name>
<evidence type="ECO:0000256" key="4">
    <source>
        <dbReference type="ARBA" id="ARBA00022679"/>
    </source>
</evidence>
<dbReference type="PANTHER" id="PTHR33908:SF3">
    <property type="entry name" value="UNDECAPRENYL PHOSPHATE-ALPHA-4-AMINO-4-DEOXY-L-ARABINOSE ARABINOSYL TRANSFERASE"/>
    <property type="match status" value="1"/>
</dbReference>
<keyword evidence="6 9" id="KW-1133">Transmembrane helix</keyword>
<keyword evidence="4" id="KW-0808">Transferase</keyword>
<dbReference type="Proteomes" id="UP001156670">
    <property type="component" value="Unassembled WGS sequence"/>
</dbReference>
<protein>
    <recommendedName>
        <fullName evidence="10">Glycosyltransferase RgtA/B/C/D-like domain-containing protein</fullName>
    </recommendedName>
</protein>
<feature type="transmembrane region" description="Helical" evidence="9">
    <location>
        <begin position="108"/>
        <end position="127"/>
    </location>
</feature>
<keyword evidence="12" id="KW-1185">Reference proteome</keyword>
<keyword evidence="3" id="KW-0328">Glycosyltransferase</keyword>
<dbReference type="PANTHER" id="PTHR33908">
    <property type="entry name" value="MANNOSYLTRANSFERASE YKCB-RELATED"/>
    <property type="match status" value="1"/>
</dbReference>
<evidence type="ECO:0000256" key="7">
    <source>
        <dbReference type="ARBA" id="ARBA00023136"/>
    </source>
</evidence>
<organism evidence="11 12">
    <name type="scientific">Dyella acidisoli</name>
    <dbReference type="NCBI Taxonomy" id="1867834"/>
    <lineage>
        <taxon>Bacteria</taxon>
        <taxon>Pseudomonadati</taxon>
        <taxon>Pseudomonadota</taxon>
        <taxon>Gammaproteobacteria</taxon>
        <taxon>Lysobacterales</taxon>
        <taxon>Rhodanobacteraceae</taxon>
        <taxon>Dyella</taxon>
    </lineage>
</organism>
<feature type="transmembrane region" description="Helical" evidence="9">
    <location>
        <begin position="452"/>
        <end position="473"/>
    </location>
</feature>
<dbReference type="InterPro" id="IPR038731">
    <property type="entry name" value="RgtA/B/C-like"/>
</dbReference>
<comment type="subcellular location">
    <subcellularLocation>
        <location evidence="1">Cell membrane</location>
        <topology evidence="1">Multi-pass membrane protein</topology>
    </subcellularLocation>
</comment>
<feature type="transmembrane region" description="Helical" evidence="9">
    <location>
        <begin position="235"/>
        <end position="255"/>
    </location>
</feature>
<feature type="transmembrane region" description="Helical" evidence="9">
    <location>
        <begin position="190"/>
        <end position="215"/>
    </location>
</feature>
<evidence type="ECO:0000313" key="12">
    <source>
        <dbReference type="Proteomes" id="UP001156670"/>
    </source>
</evidence>
<comment type="caution">
    <text evidence="11">The sequence shown here is derived from an EMBL/GenBank/DDBJ whole genome shotgun (WGS) entry which is preliminary data.</text>
</comment>
<feature type="domain" description="Glycosyltransferase RgtA/B/C/D-like" evidence="10">
    <location>
        <begin position="89"/>
        <end position="226"/>
    </location>
</feature>
<feature type="transmembrane region" description="Helical" evidence="9">
    <location>
        <begin position="330"/>
        <end position="349"/>
    </location>
</feature>
<proteinExistence type="predicted"/>
<feature type="transmembrane region" description="Helical" evidence="9">
    <location>
        <begin position="161"/>
        <end position="178"/>
    </location>
</feature>
<accession>A0ABQ5XNV4</accession>
<gene>
    <name evidence="11" type="ORF">GCM10007901_23520</name>
</gene>
<feature type="transmembrane region" description="Helical" evidence="9">
    <location>
        <begin position="384"/>
        <end position="406"/>
    </location>
</feature>
<evidence type="ECO:0000256" key="8">
    <source>
        <dbReference type="SAM" id="MobiDB-lite"/>
    </source>
</evidence>
<keyword evidence="2" id="KW-1003">Cell membrane</keyword>
<dbReference type="InterPro" id="IPR050297">
    <property type="entry name" value="LipidA_mod_glycosyltrf_83"/>
</dbReference>
<feature type="region of interest" description="Disordered" evidence="8">
    <location>
        <begin position="1"/>
        <end position="25"/>
    </location>
</feature>
<dbReference type="EMBL" id="BSOB01000018">
    <property type="protein sequence ID" value="GLQ93401.1"/>
    <property type="molecule type" value="Genomic_DNA"/>
</dbReference>
<feature type="compositionally biased region" description="Basic and acidic residues" evidence="8">
    <location>
        <begin position="15"/>
        <end position="25"/>
    </location>
</feature>
<evidence type="ECO:0000256" key="3">
    <source>
        <dbReference type="ARBA" id="ARBA00022676"/>
    </source>
</evidence>
<evidence type="ECO:0000259" key="10">
    <source>
        <dbReference type="Pfam" id="PF13231"/>
    </source>
</evidence>
<feature type="transmembrane region" description="Helical" evidence="9">
    <location>
        <begin position="426"/>
        <end position="445"/>
    </location>
</feature>
<evidence type="ECO:0000313" key="11">
    <source>
        <dbReference type="EMBL" id="GLQ93401.1"/>
    </source>
</evidence>
<reference evidence="12" key="1">
    <citation type="journal article" date="2019" name="Int. J. Syst. Evol. Microbiol.">
        <title>The Global Catalogue of Microorganisms (GCM) 10K type strain sequencing project: providing services to taxonomists for standard genome sequencing and annotation.</title>
        <authorList>
            <consortium name="The Broad Institute Genomics Platform"/>
            <consortium name="The Broad Institute Genome Sequencing Center for Infectious Disease"/>
            <person name="Wu L."/>
            <person name="Ma J."/>
        </authorList>
    </citation>
    <scope>NUCLEOTIDE SEQUENCE [LARGE SCALE GENOMIC DNA]</scope>
    <source>
        <strain evidence="12">NBRC 111980</strain>
    </source>
</reference>
<feature type="transmembrane region" description="Helical" evidence="9">
    <location>
        <begin position="36"/>
        <end position="53"/>
    </location>
</feature>
<dbReference type="Pfam" id="PF13231">
    <property type="entry name" value="PMT_2"/>
    <property type="match status" value="1"/>
</dbReference>
<keyword evidence="7 9" id="KW-0472">Membrane</keyword>
<evidence type="ECO:0000256" key="2">
    <source>
        <dbReference type="ARBA" id="ARBA00022475"/>
    </source>
</evidence>
<evidence type="ECO:0000256" key="1">
    <source>
        <dbReference type="ARBA" id="ARBA00004651"/>
    </source>
</evidence>
<dbReference type="RefSeq" id="WP_284321119.1">
    <property type="nucleotide sequence ID" value="NZ_BSOB01000018.1"/>
</dbReference>
<keyword evidence="5 9" id="KW-0812">Transmembrane</keyword>